<organism evidence="2 3">
    <name type="scientific">Dreissena polymorpha</name>
    <name type="common">Zebra mussel</name>
    <name type="synonym">Mytilus polymorpha</name>
    <dbReference type="NCBI Taxonomy" id="45954"/>
    <lineage>
        <taxon>Eukaryota</taxon>
        <taxon>Metazoa</taxon>
        <taxon>Spiralia</taxon>
        <taxon>Lophotrochozoa</taxon>
        <taxon>Mollusca</taxon>
        <taxon>Bivalvia</taxon>
        <taxon>Autobranchia</taxon>
        <taxon>Heteroconchia</taxon>
        <taxon>Euheterodonta</taxon>
        <taxon>Imparidentia</taxon>
        <taxon>Neoheterodontei</taxon>
        <taxon>Myida</taxon>
        <taxon>Dreissenoidea</taxon>
        <taxon>Dreissenidae</taxon>
        <taxon>Dreissena</taxon>
    </lineage>
</organism>
<sequence>MRCRLMDKGCRTIMEVVEVVEHYEDILGRSTTGAGGSLIRGVIENRNGSGDAGETKDVISL</sequence>
<evidence type="ECO:0000313" key="2">
    <source>
        <dbReference type="EMBL" id="KAH3779145.1"/>
    </source>
</evidence>
<dbReference type="EMBL" id="JAIWYP010000009">
    <property type="protein sequence ID" value="KAH3779145.1"/>
    <property type="molecule type" value="Genomic_DNA"/>
</dbReference>
<dbReference type="AlphaFoldDB" id="A0A9D4EJD4"/>
<name>A0A9D4EJD4_DREPO</name>
<reference evidence="2" key="1">
    <citation type="journal article" date="2019" name="bioRxiv">
        <title>The Genome of the Zebra Mussel, Dreissena polymorpha: A Resource for Invasive Species Research.</title>
        <authorList>
            <person name="McCartney M.A."/>
            <person name="Auch B."/>
            <person name="Kono T."/>
            <person name="Mallez S."/>
            <person name="Zhang Y."/>
            <person name="Obille A."/>
            <person name="Becker A."/>
            <person name="Abrahante J.E."/>
            <person name="Garbe J."/>
            <person name="Badalamenti J.P."/>
            <person name="Herman A."/>
            <person name="Mangelson H."/>
            <person name="Liachko I."/>
            <person name="Sullivan S."/>
            <person name="Sone E.D."/>
            <person name="Koren S."/>
            <person name="Silverstein K.A.T."/>
            <person name="Beckman K.B."/>
            <person name="Gohl D.M."/>
        </authorList>
    </citation>
    <scope>NUCLEOTIDE SEQUENCE</scope>
    <source>
        <strain evidence="2">Duluth1</strain>
        <tissue evidence="2">Whole animal</tissue>
    </source>
</reference>
<evidence type="ECO:0000313" key="1">
    <source>
        <dbReference type="EMBL" id="KAH3738052.1"/>
    </source>
</evidence>
<protein>
    <submittedName>
        <fullName evidence="2">Uncharacterized protein</fullName>
    </submittedName>
</protein>
<accession>A0A9D4EJD4</accession>
<dbReference type="Proteomes" id="UP000828390">
    <property type="component" value="Unassembled WGS sequence"/>
</dbReference>
<proteinExistence type="predicted"/>
<gene>
    <name evidence="1" type="ORF">DPMN_044657</name>
    <name evidence="2" type="ORF">DPMN_180624</name>
</gene>
<dbReference type="EMBL" id="JAIWYP010000011">
    <property type="protein sequence ID" value="KAH3738052.1"/>
    <property type="molecule type" value="Genomic_DNA"/>
</dbReference>
<keyword evidence="3" id="KW-1185">Reference proteome</keyword>
<evidence type="ECO:0000313" key="3">
    <source>
        <dbReference type="Proteomes" id="UP000828390"/>
    </source>
</evidence>
<reference evidence="2" key="2">
    <citation type="submission" date="2020-11" db="EMBL/GenBank/DDBJ databases">
        <authorList>
            <person name="McCartney M.A."/>
            <person name="Auch B."/>
            <person name="Kono T."/>
            <person name="Mallez S."/>
            <person name="Becker A."/>
            <person name="Gohl D.M."/>
            <person name="Silverstein K.A.T."/>
            <person name="Koren S."/>
            <person name="Bechman K.B."/>
            <person name="Herman A."/>
            <person name="Abrahante J.E."/>
            <person name="Garbe J."/>
        </authorList>
    </citation>
    <scope>NUCLEOTIDE SEQUENCE</scope>
    <source>
        <strain evidence="2">Duluth1</strain>
        <tissue evidence="2">Whole animal</tissue>
    </source>
</reference>
<comment type="caution">
    <text evidence="2">The sequence shown here is derived from an EMBL/GenBank/DDBJ whole genome shotgun (WGS) entry which is preliminary data.</text>
</comment>